<feature type="region of interest" description="Disordered" evidence="1">
    <location>
        <begin position="240"/>
        <end position="260"/>
    </location>
</feature>
<evidence type="ECO:0000313" key="2">
    <source>
        <dbReference type="EMBL" id="KZT63273.1"/>
    </source>
</evidence>
<feature type="compositionally biased region" description="Polar residues" evidence="1">
    <location>
        <begin position="1"/>
        <end position="10"/>
    </location>
</feature>
<feature type="region of interest" description="Disordered" evidence="1">
    <location>
        <begin position="341"/>
        <end position="387"/>
    </location>
</feature>
<sequence length="387" mass="41669">MGTRLTQSQFRPARPPSRLAGRPRSGDVPLLDSSKESDSGHSWRARKGSAVVSCSVAIAPPATHRRCDATHPRPREIAFPDRVSAPDRWRSPAARHRRCTPVVCSMSATAAIRHRPAPQLPRRISASASPTLSPWIPGAQARLPNAHQHTSTLCRTLPVTLFAPAINPRPRLIAGHPSLQCSSPMDGTHARRSPLSTRTGPPHRVSQPVSPGRACTVPSPLHSMRRDSCGTKANTRIRPARMTSRPPTRTVAKSPTTSLRLPCQTEPPSMRAFFACPLFVLFASCGVRQNGFQIPSIVRGQWEALPERLAVACGAPLGSAGACPTMSHFIYQYWCGSPAQGQGSKPHSGAPPPGTRAASTSFAESSGPRLRPAQVVQPHPSPHRLDR</sequence>
<proteinExistence type="predicted"/>
<feature type="compositionally biased region" description="Polar residues" evidence="1">
    <location>
        <begin position="245"/>
        <end position="259"/>
    </location>
</feature>
<dbReference type="AlphaFoldDB" id="A0A165KKY6"/>
<dbReference type="Proteomes" id="UP000076727">
    <property type="component" value="Unassembled WGS sequence"/>
</dbReference>
<evidence type="ECO:0000313" key="3">
    <source>
        <dbReference type="Proteomes" id="UP000076727"/>
    </source>
</evidence>
<protein>
    <submittedName>
        <fullName evidence="2">Uncharacterized protein</fullName>
    </submittedName>
</protein>
<evidence type="ECO:0000256" key="1">
    <source>
        <dbReference type="SAM" id="MobiDB-lite"/>
    </source>
</evidence>
<organism evidence="2 3">
    <name type="scientific">Daedalea quercina L-15889</name>
    <dbReference type="NCBI Taxonomy" id="1314783"/>
    <lineage>
        <taxon>Eukaryota</taxon>
        <taxon>Fungi</taxon>
        <taxon>Dikarya</taxon>
        <taxon>Basidiomycota</taxon>
        <taxon>Agaricomycotina</taxon>
        <taxon>Agaricomycetes</taxon>
        <taxon>Polyporales</taxon>
        <taxon>Fomitopsis</taxon>
    </lineage>
</organism>
<gene>
    <name evidence="2" type="ORF">DAEQUDRAFT_159431</name>
</gene>
<feature type="region of interest" description="Disordered" evidence="1">
    <location>
        <begin position="177"/>
        <end position="228"/>
    </location>
</feature>
<dbReference type="EMBL" id="KV429204">
    <property type="protein sequence ID" value="KZT63273.1"/>
    <property type="molecule type" value="Genomic_DNA"/>
</dbReference>
<keyword evidence="3" id="KW-1185">Reference proteome</keyword>
<name>A0A165KKY6_9APHY</name>
<reference evidence="2 3" key="1">
    <citation type="journal article" date="2016" name="Mol. Biol. Evol.">
        <title>Comparative Genomics of Early-Diverging Mushroom-Forming Fungi Provides Insights into the Origins of Lignocellulose Decay Capabilities.</title>
        <authorList>
            <person name="Nagy L.G."/>
            <person name="Riley R."/>
            <person name="Tritt A."/>
            <person name="Adam C."/>
            <person name="Daum C."/>
            <person name="Floudas D."/>
            <person name="Sun H."/>
            <person name="Yadav J.S."/>
            <person name="Pangilinan J."/>
            <person name="Larsson K.H."/>
            <person name="Matsuura K."/>
            <person name="Barry K."/>
            <person name="Labutti K."/>
            <person name="Kuo R."/>
            <person name="Ohm R.A."/>
            <person name="Bhattacharya S.S."/>
            <person name="Shirouzu T."/>
            <person name="Yoshinaga Y."/>
            <person name="Martin F.M."/>
            <person name="Grigoriev I.V."/>
            <person name="Hibbett D.S."/>
        </authorList>
    </citation>
    <scope>NUCLEOTIDE SEQUENCE [LARGE SCALE GENOMIC DNA]</scope>
    <source>
        <strain evidence="2 3">L-15889</strain>
    </source>
</reference>
<accession>A0A165KKY6</accession>
<feature type="region of interest" description="Disordered" evidence="1">
    <location>
        <begin position="1"/>
        <end position="46"/>
    </location>
</feature>